<dbReference type="Proteomes" id="UP000178129">
    <property type="component" value="Unassembled WGS sequence"/>
</dbReference>
<evidence type="ECO:0000313" key="1">
    <source>
        <dbReference type="EMBL" id="CZT09045.1"/>
    </source>
</evidence>
<dbReference type="InParanoid" id="A0A1E1LEU7"/>
<keyword evidence="2" id="KW-1185">Reference proteome</keyword>
<organism evidence="1 2">
    <name type="scientific">Rhynchosporium graminicola</name>
    <dbReference type="NCBI Taxonomy" id="2792576"/>
    <lineage>
        <taxon>Eukaryota</taxon>
        <taxon>Fungi</taxon>
        <taxon>Dikarya</taxon>
        <taxon>Ascomycota</taxon>
        <taxon>Pezizomycotina</taxon>
        <taxon>Leotiomycetes</taxon>
        <taxon>Helotiales</taxon>
        <taxon>Ploettnerulaceae</taxon>
        <taxon>Rhynchosporium</taxon>
    </lineage>
</organism>
<accession>A0A1E1LEU7</accession>
<comment type="caution">
    <text evidence="1">The sequence shown here is derived from an EMBL/GenBank/DDBJ whole genome shotgun (WGS) entry which is preliminary data.</text>
</comment>
<dbReference type="AlphaFoldDB" id="A0A1E1LEU7"/>
<evidence type="ECO:0000313" key="2">
    <source>
        <dbReference type="Proteomes" id="UP000178129"/>
    </source>
</evidence>
<protein>
    <submittedName>
        <fullName evidence="1">Uncharacterized protein</fullName>
    </submittedName>
</protein>
<gene>
    <name evidence="1" type="ORF">RCO7_15005</name>
</gene>
<proteinExistence type="predicted"/>
<dbReference type="EMBL" id="FJUW01000048">
    <property type="protein sequence ID" value="CZT09045.1"/>
    <property type="molecule type" value="Genomic_DNA"/>
</dbReference>
<name>A0A1E1LEU7_9HELO</name>
<reference evidence="2" key="1">
    <citation type="submission" date="2016-03" db="EMBL/GenBank/DDBJ databases">
        <authorList>
            <person name="Ploux O."/>
        </authorList>
    </citation>
    <scope>NUCLEOTIDE SEQUENCE [LARGE SCALE GENOMIC DNA]</scope>
    <source>
        <strain evidence="2">UK7</strain>
    </source>
</reference>
<sequence length="56" mass="6147">MAQGEGPITGYGKSSPQSMVYACFNEFLSTQATSYKGKRSNIIRPCSETQILLNLE</sequence>